<feature type="compositionally biased region" description="Acidic residues" evidence="1">
    <location>
        <begin position="82"/>
        <end position="101"/>
    </location>
</feature>
<gene>
    <name evidence="3" type="ORF">CAEBREN_12040</name>
</gene>
<feature type="transmembrane region" description="Helical" evidence="2">
    <location>
        <begin position="124"/>
        <end position="147"/>
    </location>
</feature>
<dbReference type="InParanoid" id="G0MAS4"/>
<organism evidence="4">
    <name type="scientific">Caenorhabditis brenneri</name>
    <name type="common">Nematode worm</name>
    <dbReference type="NCBI Taxonomy" id="135651"/>
    <lineage>
        <taxon>Eukaryota</taxon>
        <taxon>Metazoa</taxon>
        <taxon>Ecdysozoa</taxon>
        <taxon>Nematoda</taxon>
        <taxon>Chromadorea</taxon>
        <taxon>Rhabditida</taxon>
        <taxon>Rhabditina</taxon>
        <taxon>Rhabditomorpha</taxon>
        <taxon>Rhabditoidea</taxon>
        <taxon>Rhabditidae</taxon>
        <taxon>Peloderinae</taxon>
        <taxon>Caenorhabditis</taxon>
    </lineage>
</organism>
<dbReference type="Proteomes" id="UP000008068">
    <property type="component" value="Unassembled WGS sequence"/>
</dbReference>
<feature type="compositionally biased region" description="Basic and acidic residues" evidence="1">
    <location>
        <begin position="1"/>
        <end position="20"/>
    </location>
</feature>
<dbReference type="InterPro" id="IPR052792">
    <property type="entry name" value="Thioredoxin_dom-contain_11"/>
</dbReference>
<keyword evidence="2" id="KW-0812">Transmembrane</keyword>
<keyword evidence="2" id="KW-1133">Transmembrane helix</keyword>
<dbReference type="HOGENOM" id="CLU_379095_0_0_1"/>
<dbReference type="OrthoDB" id="6380619at2759"/>
<dbReference type="PANTHER" id="PTHR46497:SF1">
    <property type="entry name" value="THIOREDOXIN DOMAIN-CONTAINING PROTEIN 11"/>
    <property type="match status" value="1"/>
</dbReference>
<reference evidence="4" key="1">
    <citation type="submission" date="2011-07" db="EMBL/GenBank/DDBJ databases">
        <authorList>
            <consortium name="Caenorhabditis brenneri Sequencing and Analysis Consortium"/>
            <person name="Wilson R.K."/>
        </authorList>
    </citation>
    <scope>NUCLEOTIDE SEQUENCE [LARGE SCALE GENOMIC DNA]</scope>
    <source>
        <strain evidence="4">PB2801</strain>
    </source>
</reference>
<dbReference type="STRING" id="135651.G0MAS4"/>
<dbReference type="FunCoup" id="G0MAS4">
    <property type="interactions" value="2"/>
</dbReference>
<accession>G0MAS4</accession>
<evidence type="ECO:0000256" key="2">
    <source>
        <dbReference type="SAM" id="Phobius"/>
    </source>
</evidence>
<evidence type="ECO:0000256" key="1">
    <source>
        <dbReference type="SAM" id="MobiDB-lite"/>
    </source>
</evidence>
<feature type="region of interest" description="Disordered" evidence="1">
    <location>
        <begin position="1"/>
        <end position="102"/>
    </location>
</feature>
<dbReference type="EMBL" id="GL379788">
    <property type="protein sequence ID" value="EGT40754.1"/>
    <property type="molecule type" value="Genomic_DNA"/>
</dbReference>
<evidence type="ECO:0000313" key="3">
    <source>
        <dbReference type="EMBL" id="EGT40754.1"/>
    </source>
</evidence>
<dbReference type="PANTHER" id="PTHR46497">
    <property type="entry name" value="THIOREDOXIN DOMAIN-CONTAINING PROTEIN 11"/>
    <property type="match status" value="1"/>
</dbReference>
<dbReference type="eggNOG" id="ENOG502SXFD">
    <property type="taxonomic scope" value="Eukaryota"/>
</dbReference>
<sequence>MLEENDKSEAQEESSTKLEENSEDEPSSSEYDSDTESGEIDEQDLIVRSPEQKTNGTVLKEDQDVIITVFPLREKTSSGGETESDEDEKEEEEQKEEEIPANEDIIAKAVRLAKNERQIERKDIPVVLTSIVAMATVIYLVVTILGLTVPARPLVLSRGAAKPFFMPHQRKLIEDSYDGAIRLSRNNTMSVVLLYSPYSIKSKWFRDEYYSSAKSLKKLHGELTPYFGATNCFDTNSYCRRKYNLKQYPALMAQNAAGMASVYNGPLVSSYLTRWINRLQTPLFRLHSTDDLMNLAKNHDLLVILYYHIRTPPTTYQSAVNFTKLAFHYLDGDPNTERVIFCMVTDANLAAQFQLHNEHDVVLVSSELKLLATHYMGWANEALYNDIVKFSKLATQKKIEFLNLGKRFHSTQLAEKLDKGSVLLYFTKPLSYGNDKYKMLRGIVEEYRTCPEKDMISIENEAEEEAGKFMEDCSVSLESSFCKANNTLSFMMIDSKVESALAAKYGADKEDMVVAINSKQEITRFIRKNITRENIVCLIRQHHNAADNEFVTESTEIITVRSSTPPNIHCNAVGEPSYIRFVSNTSELLASKKINVIMFSGGIWHSASSSAIAPFHLVADHFKESRNLIDFSMVDVSETNLPYNLNFDKLPKILVTSADSVGLSWTYPEEFMINHTNIARFVLSRPGKIFGRLRWMDSCQGVCRKNARREIQNERLQLKRQLSRNVANSVRQREKLGYYDKMLRLIS</sequence>
<name>G0MAS4_CAEBE</name>
<dbReference type="AlphaFoldDB" id="G0MAS4"/>
<keyword evidence="2" id="KW-0472">Membrane</keyword>
<protein>
    <recommendedName>
        <fullName evidence="5">Thioredoxin domain-containing protein</fullName>
    </recommendedName>
</protein>
<feature type="compositionally biased region" description="Acidic residues" evidence="1">
    <location>
        <begin position="21"/>
        <end position="44"/>
    </location>
</feature>
<evidence type="ECO:0008006" key="5">
    <source>
        <dbReference type="Google" id="ProtNLM"/>
    </source>
</evidence>
<keyword evidence="4" id="KW-1185">Reference proteome</keyword>
<dbReference type="OMA" id="SFMMIDS"/>
<proteinExistence type="predicted"/>
<evidence type="ECO:0000313" key="4">
    <source>
        <dbReference type="Proteomes" id="UP000008068"/>
    </source>
</evidence>